<feature type="domain" description="DUF1543" evidence="1">
    <location>
        <begin position="24"/>
        <end position="74"/>
    </location>
</feature>
<dbReference type="Proteomes" id="UP000190322">
    <property type="component" value="Unassembled WGS sequence"/>
</dbReference>
<proteinExistence type="predicted"/>
<accession>A0A1S9ZML9</accession>
<comment type="caution">
    <text evidence="2">The sequence shown here is derived from an EMBL/GenBank/DDBJ whole genome shotgun (WGS) entry which is preliminary data.</text>
</comment>
<evidence type="ECO:0000259" key="1">
    <source>
        <dbReference type="Pfam" id="PF07566"/>
    </source>
</evidence>
<name>A0A1S9ZML9_9GAMM</name>
<sequence>MDIAKDFAVKLFMLKIGATPKGRLIEQHDVFFGIADDVKSLIPHFEQAWPEITDIWHLDAYRAVTAVNGYRIEVVPRAQHSTDQPCVTFDDSDNKQLYFVNLGGYLPNHFEEFHHKLLIVANNMSEAIAIAKRSEFYQQFDITGTRATSHIDDKYGVDIDEIHRVADVLPKAFKTQYQLRITADEAAKDDEMVIGYLPKKLFDSDLI</sequence>
<organism evidence="2 3">
    <name type="scientific">Moraxella canis</name>
    <dbReference type="NCBI Taxonomy" id="90239"/>
    <lineage>
        <taxon>Bacteria</taxon>
        <taxon>Pseudomonadati</taxon>
        <taxon>Pseudomonadota</taxon>
        <taxon>Gammaproteobacteria</taxon>
        <taxon>Moraxellales</taxon>
        <taxon>Moraxellaceae</taxon>
        <taxon>Moraxella</taxon>
    </lineage>
</organism>
<dbReference type="EMBL" id="MUXT01000004">
    <property type="protein sequence ID" value="OOR84603.1"/>
    <property type="molecule type" value="Genomic_DNA"/>
</dbReference>
<gene>
    <name evidence="2" type="ORF">B0180_03360</name>
</gene>
<reference evidence="2 3" key="1">
    <citation type="submission" date="2017-02" db="EMBL/GenBank/DDBJ databases">
        <title>Draft genome sequence of Moraxella canis CCUG 8415A type strain.</title>
        <authorList>
            <person name="Engstrom-Jakobsson H."/>
            <person name="Salva-Serra F."/>
            <person name="Thorell K."/>
            <person name="Gonzales-Siles L."/>
            <person name="Karlsson R."/>
            <person name="Boulund F."/>
            <person name="Engstrand L."/>
            <person name="Moore E."/>
        </authorList>
    </citation>
    <scope>NUCLEOTIDE SEQUENCE [LARGE SCALE GENOMIC DNA]</scope>
    <source>
        <strain evidence="2 3">CCUG 8415A</strain>
    </source>
</reference>
<protein>
    <recommendedName>
        <fullName evidence="1">DUF1543 domain-containing protein</fullName>
    </recommendedName>
</protein>
<dbReference type="AlphaFoldDB" id="A0A1S9ZML9"/>
<evidence type="ECO:0000313" key="3">
    <source>
        <dbReference type="Proteomes" id="UP000190322"/>
    </source>
</evidence>
<dbReference type="InterPro" id="IPR011440">
    <property type="entry name" value="DUF1543"/>
</dbReference>
<evidence type="ECO:0000313" key="2">
    <source>
        <dbReference type="EMBL" id="OOR84603.1"/>
    </source>
</evidence>
<dbReference type="Gene3D" id="3.10.20.10">
    <property type="match status" value="2"/>
</dbReference>
<dbReference type="Pfam" id="PF07566">
    <property type="entry name" value="DUF1543"/>
    <property type="match status" value="1"/>
</dbReference>